<organism evidence="2 5">
    <name type="scientific">Puccinia coronata f. sp. avenae</name>
    <dbReference type="NCBI Taxonomy" id="200324"/>
    <lineage>
        <taxon>Eukaryota</taxon>
        <taxon>Fungi</taxon>
        <taxon>Dikarya</taxon>
        <taxon>Basidiomycota</taxon>
        <taxon>Pucciniomycotina</taxon>
        <taxon>Pucciniomycetes</taxon>
        <taxon>Pucciniales</taxon>
        <taxon>Pucciniaceae</taxon>
        <taxon>Puccinia</taxon>
    </lineage>
</organism>
<dbReference type="AlphaFoldDB" id="A0A2N5VCI0"/>
<evidence type="ECO:0000313" key="3">
    <source>
        <dbReference type="EMBL" id="PLW56444.1"/>
    </source>
</evidence>
<proteinExistence type="predicted"/>
<keyword evidence="1" id="KW-1133">Transmembrane helix</keyword>
<name>A0A2N5VCI0_9BASI</name>
<dbReference type="EMBL" id="PGCI01000029">
    <property type="protein sequence ID" value="PLW47626.1"/>
    <property type="molecule type" value="Genomic_DNA"/>
</dbReference>
<evidence type="ECO:0000313" key="2">
    <source>
        <dbReference type="EMBL" id="PLW47626.1"/>
    </source>
</evidence>
<dbReference type="Proteomes" id="UP000235392">
    <property type="component" value="Unassembled WGS sequence"/>
</dbReference>
<protein>
    <submittedName>
        <fullName evidence="2">Uncharacterized protein</fullName>
    </submittedName>
</protein>
<evidence type="ECO:0000256" key="1">
    <source>
        <dbReference type="SAM" id="Phobius"/>
    </source>
</evidence>
<gene>
    <name evidence="3" type="ORF">PCANC_04852</name>
    <name evidence="2" type="ORF">PCASD_04068</name>
</gene>
<dbReference type="Proteomes" id="UP000235388">
    <property type="component" value="Unassembled WGS sequence"/>
</dbReference>
<comment type="caution">
    <text evidence="2">The sequence shown here is derived from an EMBL/GenBank/DDBJ whole genome shotgun (WGS) entry which is preliminary data.</text>
</comment>
<keyword evidence="1" id="KW-0472">Membrane</keyword>
<reference evidence="4 5" key="1">
    <citation type="submission" date="2017-11" db="EMBL/GenBank/DDBJ databases">
        <title>De novo assembly and phasing of dikaryotic genomes from two isolates of Puccinia coronata f. sp. avenae, the causal agent of oat crown rust.</title>
        <authorList>
            <person name="Miller M.E."/>
            <person name="Zhang Y."/>
            <person name="Omidvar V."/>
            <person name="Sperschneider J."/>
            <person name="Schwessinger B."/>
            <person name="Raley C."/>
            <person name="Palmer J.M."/>
            <person name="Garnica D."/>
            <person name="Upadhyaya N."/>
            <person name="Rathjen J."/>
            <person name="Taylor J.M."/>
            <person name="Park R.F."/>
            <person name="Dodds P.N."/>
            <person name="Hirsch C.D."/>
            <person name="Kianian S.F."/>
            <person name="Figueroa M."/>
        </authorList>
    </citation>
    <scope>NUCLEOTIDE SEQUENCE [LARGE SCALE GENOMIC DNA]</scope>
    <source>
        <strain evidence="3">12NC29</strain>
        <strain evidence="2">12SD80</strain>
    </source>
</reference>
<keyword evidence="1" id="KW-0812">Transmembrane</keyword>
<keyword evidence="4" id="KW-1185">Reference proteome</keyword>
<dbReference type="EMBL" id="PGCJ01000020">
    <property type="protein sequence ID" value="PLW56444.1"/>
    <property type="molecule type" value="Genomic_DNA"/>
</dbReference>
<feature type="transmembrane region" description="Helical" evidence="1">
    <location>
        <begin position="100"/>
        <end position="118"/>
    </location>
</feature>
<evidence type="ECO:0000313" key="4">
    <source>
        <dbReference type="Proteomes" id="UP000235388"/>
    </source>
</evidence>
<evidence type="ECO:0000313" key="5">
    <source>
        <dbReference type="Proteomes" id="UP000235392"/>
    </source>
</evidence>
<accession>A0A2N5VCI0</accession>
<sequence>MLLIAEIAGMQDVKEIQEVEAESSSGVAALTPTAHEPSYFISERAEKCQDQGDSHILDIDNELYSQLAQATRSFPNPDGRDFYAARRSRGDDIDASCCPYIMWAALAMALLFLTYRAVGRVVLDW</sequence>